<dbReference type="InterPro" id="IPR021131">
    <property type="entry name" value="Ribosomal_uL15/eL18"/>
</dbReference>
<dbReference type="Gene3D" id="3.100.10.10">
    <property type="match status" value="1"/>
</dbReference>
<feature type="domain" description="Large ribosomal subunit protein uL15/eL18" evidence="7">
    <location>
        <begin position="93"/>
        <end position="170"/>
    </location>
</feature>
<dbReference type="EMBL" id="JARQWQ010000001">
    <property type="protein sequence ID" value="KAK2574250.1"/>
    <property type="molecule type" value="Genomic_DNA"/>
</dbReference>
<accession>A0AAD9VHQ5</accession>
<dbReference type="NCBIfam" id="TIGR01071">
    <property type="entry name" value="rplO_bact"/>
    <property type="match status" value="1"/>
</dbReference>
<dbReference type="HAMAP" id="MF_01341">
    <property type="entry name" value="Ribosomal_uL15"/>
    <property type="match status" value="1"/>
</dbReference>
<dbReference type="GO" id="GO:0005762">
    <property type="term" value="C:mitochondrial large ribosomal subunit"/>
    <property type="evidence" value="ECO:0007669"/>
    <property type="project" value="TreeGrafter"/>
</dbReference>
<evidence type="ECO:0000256" key="3">
    <source>
        <dbReference type="ARBA" id="ARBA00023274"/>
    </source>
</evidence>
<dbReference type="InterPro" id="IPR030878">
    <property type="entry name" value="Ribosomal_uL15"/>
</dbReference>
<name>A0AAD9VHQ5_ACRCE</name>
<gene>
    <name evidence="8" type="ORF">P5673_000390</name>
</gene>
<evidence type="ECO:0000313" key="8">
    <source>
        <dbReference type="EMBL" id="KAK2574250.1"/>
    </source>
</evidence>
<keyword evidence="9" id="KW-1185">Reference proteome</keyword>
<dbReference type="PANTHER" id="PTHR12934:SF11">
    <property type="entry name" value="LARGE RIBOSOMAL SUBUNIT PROTEIN UL15M"/>
    <property type="match status" value="1"/>
</dbReference>
<keyword evidence="3" id="KW-0687">Ribonucleoprotein</keyword>
<dbReference type="GO" id="GO:0003735">
    <property type="term" value="F:structural constituent of ribosome"/>
    <property type="evidence" value="ECO:0007669"/>
    <property type="project" value="InterPro"/>
</dbReference>
<evidence type="ECO:0000313" key="9">
    <source>
        <dbReference type="Proteomes" id="UP001249851"/>
    </source>
</evidence>
<dbReference type="GO" id="GO:0006412">
    <property type="term" value="P:translation"/>
    <property type="evidence" value="ECO:0007669"/>
    <property type="project" value="InterPro"/>
</dbReference>
<organism evidence="8 9">
    <name type="scientific">Acropora cervicornis</name>
    <name type="common">Staghorn coral</name>
    <dbReference type="NCBI Taxonomy" id="6130"/>
    <lineage>
        <taxon>Eukaryota</taxon>
        <taxon>Metazoa</taxon>
        <taxon>Cnidaria</taxon>
        <taxon>Anthozoa</taxon>
        <taxon>Hexacorallia</taxon>
        <taxon>Scleractinia</taxon>
        <taxon>Astrocoeniina</taxon>
        <taxon>Acroporidae</taxon>
        <taxon>Acropora</taxon>
    </lineage>
</organism>
<reference evidence="8" key="2">
    <citation type="journal article" date="2023" name="Science">
        <title>Genomic signatures of disease resistance in endangered staghorn corals.</title>
        <authorList>
            <person name="Vollmer S.V."/>
            <person name="Selwyn J.D."/>
            <person name="Despard B.A."/>
            <person name="Roesel C.L."/>
        </authorList>
    </citation>
    <scope>NUCLEOTIDE SEQUENCE</scope>
    <source>
        <strain evidence="8">K2</strain>
    </source>
</reference>
<evidence type="ECO:0000259" key="7">
    <source>
        <dbReference type="Pfam" id="PF00828"/>
    </source>
</evidence>
<sequence length="236" mass="26568">MASCHVRNNLAALRQLPRVALNNIRDIPEAFTRKHRKGRGPGSKKGKTCGRGHKGQGQRNTKPRLGFEGGNTPFYLSVPKHGFKNTKQKFYSPLNLNRLQFFVDSGRLNPKEPINMYHLWRSGAVGGRIKDGVKLLGTGKTWFQANIDIEVSRASKTAIAAIERQGGKITCAHYNRLGLRVLLKPEKFEGQPIPRRARPPNDLMKYYVDPINRGYLADPDELEKAREANRLASEVD</sequence>
<dbReference type="InterPro" id="IPR036227">
    <property type="entry name" value="Ribosomal_uL15/eL18_sf"/>
</dbReference>
<protein>
    <recommendedName>
        <fullName evidence="4">Large ribosomal subunit protein uL15m</fullName>
    </recommendedName>
    <alternativeName>
        <fullName evidence="5">39S ribosomal protein L15, mitochondrial</fullName>
    </alternativeName>
</protein>
<dbReference type="InterPro" id="IPR005749">
    <property type="entry name" value="Ribosomal_uL15_bac-type"/>
</dbReference>
<dbReference type="PANTHER" id="PTHR12934">
    <property type="entry name" value="50S RIBOSOMAL PROTEIN L15"/>
    <property type="match status" value="1"/>
</dbReference>
<reference evidence="8" key="1">
    <citation type="journal article" date="2023" name="G3 (Bethesda)">
        <title>Whole genome assembly and annotation of the endangered Caribbean coral Acropora cervicornis.</title>
        <authorList>
            <person name="Selwyn J.D."/>
            <person name="Vollmer S.V."/>
        </authorList>
    </citation>
    <scope>NUCLEOTIDE SEQUENCE</scope>
    <source>
        <strain evidence="8">K2</strain>
    </source>
</reference>
<comment type="caution">
    <text evidence="8">The sequence shown here is derived from an EMBL/GenBank/DDBJ whole genome shotgun (WGS) entry which is preliminary data.</text>
</comment>
<dbReference type="SUPFAM" id="SSF52080">
    <property type="entry name" value="Ribosomal proteins L15p and L18e"/>
    <property type="match status" value="1"/>
</dbReference>
<evidence type="ECO:0000256" key="5">
    <source>
        <dbReference type="ARBA" id="ARBA00035423"/>
    </source>
</evidence>
<evidence type="ECO:0000256" key="1">
    <source>
        <dbReference type="ARBA" id="ARBA00007320"/>
    </source>
</evidence>
<dbReference type="Pfam" id="PF00828">
    <property type="entry name" value="Ribosomal_L27A"/>
    <property type="match status" value="1"/>
</dbReference>
<dbReference type="Proteomes" id="UP001249851">
    <property type="component" value="Unassembled WGS sequence"/>
</dbReference>
<dbReference type="AlphaFoldDB" id="A0AAD9VHQ5"/>
<evidence type="ECO:0000256" key="2">
    <source>
        <dbReference type="ARBA" id="ARBA00022980"/>
    </source>
</evidence>
<evidence type="ECO:0000256" key="4">
    <source>
        <dbReference type="ARBA" id="ARBA00035299"/>
    </source>
</evidence>
<feature type="region of interest" description="Disordered" evidence="6">
    <location>
        <begin position="30"/>
        <end position="67"/>
    </location>
</feature>
<feature type="compositionally biased region" description="Basic residues" evidence="6">
    <location>
        <begin position="33"/>
        <end position="56"/>
    </location>
</feature>
<keyword evidence="2 8" id="KW-0689">Ribosomal protein</keyword>
<evidence type="ECO:0000256" key="6">
    <source>
        <dbReference type="SAM" id="MobiDB-lite"/>
    </source>
</evidence>
<comment type="similarity">
    <text evidence="1">Belongs to the universal ribosomal protein uL15 family.</text>
</comment>
<proteinExistence type="inferred from homology"/>